<evidence type="ECO:0000313" key="2">
    <source>
        <dbReference type="Proteomes" id="UP000184330"/>
    </source>
</evidence>
<keyword evidence="2" id="KW-1185">Reference proteome</keyword>
<proteinExistence type="predicted"/>
<accession>A0A1L7WVH0</accession>
<protein>
    <submittedName>
        <fullName evidence="1">Uncharacterized protein</fullName>
    </submittedName>
</protein>
<sequence>MPKLSELTEVPDLSLGSPPSLAGINLYGQNDLVGGRTKAHINEHLEDPTEAKINHQDNTHESTLRHHPANIQEPMLGIGHLRRAHLQPAVHEDAK</sequence>
<reference evidence="1 2" key="1">
    <citation type="submission" date="2016-03" db="EMBL/GenBank/DDBJ databases">
        <authorList>
            <person name="Ploux O."/>
        </authorList>
    </citation>
    <scope>NUCLEOTIDE SEQUENCE [LARGE SCALE GENOMIC DNA]</scope>
    <source>
        <strain evidence="1 2">UAMH 11012</strain>
    </source>
</reference>
<name>A0A1L7WVH0_9HELO</name>
<gene>
    <name evidence="1" type="ORF">PAC_06612</name>
</gene>
<dbReference type="AlphaFoldDB" id="A0A1L7WVH0"/>
<organism evidence="1 2">
    <name type="scientific">Phialocephala subalpina</name>
    <dbReference type="NCBI Taxonomy" id="576137"/>
    <lineage>
        <taxon>Eukaryota</taxon>
        <taxon>Fungi</taxon>
        <taxon>Dikarya</taxon>
        <taxon>Ascomycota</taxon>
        <taxon>Pezizomycotina</taxon>
        <taxon>Leotiomycetes</taxon>
        <taxon>Helotiales</taxon>
        <taxon>Mollisiaceae</taxon>
        <taxon>Phialocephala</taxon>
        <taxon>Phialocephala fortinii species complex</taxon>
    </lineage>
</organism>
<evidence type="ECO:0000313" key="1">
    <source>
        <dbReference type="EMBL" id="CZR56723.1"/>
    </source>
</evidence>
<dbReference type="EMBL" id="FJOG01000008">
    <property type="protein sequence ID" value="CZR56723.1"/>
    <property type="molecule type" value="Genomic_DNA"/>
</dbReference>
<dbReference type="Proteomes" id="UP000184330">
    <property type="component" value="Unassembled WGS sequence"/>
</dbReference>